<feature type="compositionally biased region" description="Low complexity" evidence="1">
    <location>
        <begin position="10"/>
        <end position="25"/>
    </location>
</feature>
<keyword evidence="4" id="KW-1185">Reference proteome</keyword>
<proteinExistence type="predicted"/>
<reference evidence="3 4" key="1">
    <citation type="submission" date="2014-03" db="EMBL/GenBank/DDBJ databases">
        <title>The genome of Kluyveromyces dobzhanskii.</title>
        <authorList>
            <person name="Nystedt B."/>
            <person name="Astrom S."/>
        </authorList>
    </citation>
    <scope>NUCLEOTIDE SEQUENCE [LARGE SCALE GENOMIC DNA]</scope>
    <source>
        <strain evidence="3 4">CBS 2104</strain>
    </source>
</reference>
<feature type="compositionally biased region" description="Low complexity" evidence="1">
    <location>
        <begin position="346"/>
        <end position="361"/>
    </location>
</feature>
<dbReference type="OrthoDB" id="4036548at2759"/>
<evidence type="ECO:0000313" key="4">
    <source>
        <dbReference type="Proteomes" id="UP000031516"/>
    </source>
</evidence>
<feature type="region of interest" description="Disordered" evidence="1">
    <location>
        <begin position="322"/>
        <end position="390"/>
    </location>
</feature>
<name>A0A0A8L3L4_9SACH</name>
<feature type="compositionally biased region" description="Polar residues" evidence="1">
    <location>
        <begin position="369"/>
        <end position="383"/>
    </location>
</feature>
<evidence type="ECO:0000256" key="1">
    <source>
        <dbReference type="SAM" id="MobiDB-lite"/>
    </source>
</evidence>
<dbReference type="Proteomes" id="UP000031516">
    <property type="component" value="Unassembled WGS sequence"/>
</dbReference>
<accession>A0A0A8L3L4</accession>
<keyword evidence="2" id="KW-1133">Transmembrane helix</keyword>
<evidence type="ECO:0000313" key="3">
    <source>
        <dbReference type="EMBL" id="CDO93649.1"/>
    </source>
</evidence>
<dbReference type="AlphaFoldDB" id="A0A0A8L3L4"/>
<evidence type="ECO:0000256" key="2">
    <source>
        <dbReference type="SAM" id="Phobius"/>
    </source>
</evidence>
<feature type="region of interest" description="Disordered" evidence="1">
    <location>
        <begin position="1"/>
        <end position="25"/>
    </location>
</feature>
<organism evidence="3 4">
    <name type="scientific">Kluyveromyces dobzhanskii CBS 2104</name>
    <dbReference type="NCBI Taxonomy" id="1427455"/>
    <lineage>
        <taxon>Eukaryota</taxon>
        <taxon>Fungi</taxon>
        <taxon>Dikarya</taxon>
        <taxon>Ascomycota</taxon>
        <taxon>Saccharomycotina</taxon>
        <taxon>Saccharomycetes</taxon>
        <taxon>Saccharomycetales</taxon>
        <taxon>Saccharomycetaceae</taxon>
        <taxon>Kluyveromyces</taxon>
    </lineage>
</organism>
<comment type="caution">
    <text evidence="3">The sequence shown here is derived from an EMBL/GenBank/DDBJ whole genome shotgun (WGS) entry which is preliminary data.</text>
</comment>
<dbReference type="EMBL" id="CCBQ010000026">
    <property type="protein sequence ID" value="CDO93649.1"/>
    <property type="molecule type" value="Genomic_DNA"/>
</dbReference>
<feature type="transmembrane region" description="Helical" evidence="2">
    <location>
        <begin position="231"/>
        <end position="253"/>
    </location>
</feature>
<sequence>MLFNTTSENSKLSSVVDTSSPSASSAETFSHSFASLKTDYIDPNSANSSHASQTVNTRTILIRPHKSLPDETMVVSPSTVWVPNQASTDVETAYSYDDTETISVIEVTSEQSNIVLQTIYPEETTTQEYTPQVTTTAAETVTTPMWLTASTEVPSSQTIVYYTRDYIFTDTSTTFTTKLPTLTVIPTESTFSQPTDPVVTDTSFYKKWLSGALDAGSDSSSSSSGTNKDTIIGGVIGSVGGLALMLLVIYLLFCNRRKRNLIEHEKSFSHEIGRKMGYDDIGTYIGESQQPIDTNTKLQATAHSTYQATKELPAAPAFYPETGRQLQTNNPFDDEYVVSDPESQATSTTSLHSSEISSSADQDSEETDNSTAYSHATRNSQGFLTELIED</sequence>
<keyword evidence="2" id="KW-0812">Transmembrane</keyword>
<gene>
    <name evidence="3" type="ORF">KLDO_g1941</name>
</gene>
<keyword evidence="2" id="KW-0472">Membrane</keyword>
<protein>
    <submittedName>
        <fullName evidence="3">WGS project CCBQ000000000 data, contig 00104</fullName>
    </submittedName>
</protein>